<dbReference type="KEGG" id="muh:HYN43_019780"/>
<keyword evidence="3" id="KW-1185">Reference proteome</keyword>
<dbReference type="Proteomes" id="UP000270046">
    <property type="component" value="Chromosome"/>
</dbReference>
<reference evidence="2 3" key="1">
    <citation type="submission" date="2018-10" db="EMBL/GenBank/DDBJ databases">
        <title>Genome sequencing of Mucilaginibacter sp. HYN0043.</title>
        <authorList>
            <person name="Kim M."/>
            <person name="Yi H."/>
        </authorList>
    </citation>
    <scope>NUCLEOTIDE SEQUENCE [LARGE SCALE GENOMIC DNA]</scope>
    <source>
        <strain evidence="2 3">HYN0043</strain>
    </source>
</reference>
<proteinExistence type="predicted"/>
<sequence>MKTLKSLMLGLALLVAGTAANAATKIDGENLTKNFAINTYVDAMTRGKLQGFSDVVDQSAKFSMLRGKTVLSFGKTEIVDQLKANKNTEQDCITSTSVVESNNDLAVVKVDMKYSTFTRSNYVTITNTGNGWKITNVYSVFK</sequence>
<dbReference type="InterPro" id="IPR039437">
    <property type="entry name" value="FrzH/put_lumazine-bd"/>
</dbReference>
<dbReference type="InterPro" id="IPR032710">
    <property type="entry name" value="NTF2-like_dom_sf"/>
</dbReference>
<name>A0A494VPM7_9SPHI</name>
<feature type="chain" id="PRO_5019815275" description="Nuclear transport factor 2 family protein" evidence="1">
    <location>
        <begin position="23"/>
        <end position="142"/>
    </location>
</feature>
<protein>
    <recommendedName>
        <fullName evidence="4">Nuclear transport factor 2 family protein</fullName>
    </recommendedName>
</protein>
<dbReference type="Gene3D" id="3.10.450.50">
    <property type="match status" value="1"/>
</dbReference>
<accession>A0A494VPM7</accession>
<dbReference type="OrthoDB" id="764454at2"/>
<dbReference type="Pfam" id="PF12893">
    <property type="entry name" value="Lumazine_bd_2"/>
    <property type="match status" value="1"/>
</dbReference>
<evidence type="ECO:0000313" key="3">
    <source>
        <dbReference type="Proteomes" id="UP000270046"/>
    </source>
</evidence>
<dbReference type="AlphaFoldDB" id="A0A494VPM7"/>
<dbReference type="EMBL" id="CP032869">
    <property type="protein sequence ID" value="AYL97407.1"/>
    <property type="molecule type" value="Genomic_DNA"/>
</dbReference>
<gene>
    <name evidence="2" type="ORF">HYN43_019780</name>
</gene>
<keyword evidence="1" id="KW-0732">Signal</keyword>
<evidence type="ECO:0000256" key="1">
    <source>
        <dbReference type="SAM" id="SignalP"/>
    </source>
</evidence>
<evidence type="ECO:0000313" key="2">
    <source>
        <dbReference type="EMBL" id="AYL97407.1"/>
    </source>
</evidence>
<dbReference type="RefSeq" id="WP_119410979.1">
    <property type="nucleotide sequence ID" value="NZ_CP032869.1"/>
</dbReference>
<feature type="signal peptide" evidence="1">
    <location>
        <begin position="1"/>
        <end position="22"/>
    </location>
</feature>
<evidence type="ECO:0008006" key="4">
    <source>
        <dbReference type="Google" id="ProtNLM"/>
    </source>
</evidence>
<dbReference type="SUPFAM" id="SSF54427">
    <property type="entry name" value="NTF2-like"/>
    <property type="match status" value="1"/>
</dbReference>
<organism evidence="2 3">
    <name type="scientific">Mucilaginibacter celer</name>
    <dbReference type="NCBI Taxonomy" id="2305508"/>
    <lineage>
        <taxon>Bacteria</taxon>
        <taxon>Pseudomonadati</taxon>
        <taxon>Bacteroidota</taxon>
        <taxon>Sphingobacteriia</taxon>
        <taxon>Sphingobacteriales</taxon>
        <taxon>Sphingobacteriaceae</taxon>
        <taxon>Mucilaginibacter</taxon>
    </lineage>
</organism>